<evidence type="ECO:0000313" key="14">
    <source>
        <dbReference type="EMBL" id="CAK8694599.1"/>
    </source>
</evidence>
<keyword evidence="6 8" id="KW-0863">Zinc-finger</keyword>
<comment type="catalytic activity">
    <reaction evidence="1">
        <text>S-ubiquitinyl-[E2 ubiquitin-conjugating enzyme]-L-cysteine + [acceptor protein]-L-lysine = [E2 ubiquitin-conjugating enzyme]-L-cysteine + N(6)-ubiquitinyl-[acceptor protein]-L-lysine.</text>
        <dbReference type="EC" id="2.3.2.27"/>
    </reaction>
</comment>
<dbReference type="InterPro" id="IPR013083">
    <property type="entry name" value="Znf_RING/FYVE/PHD"/>
</dbReference>
<dbReference type="InterPro" id="IPR013783">
    <property type="entry name" value="Ig-like_fold"/>
</dbReference>
<evidence type="ECO:0000256" key="10">
    <source>
        <dbReference type="PROSITE-ProRule" id="PRU00504"/>
    </source>
</evidence>
<dbReference type="PANTHER" id="PTHR25462:SF296">
    <property type="entry name" value="MEIOTIC P26, ISOFORM F"/>
    <property type="match status" value="1"/>
</dbReference>
<dbReference type="SUPFAM" id="SSF101898">
    <property type="entry name" value="NHL repeat"/>
    <property type="match status" value="1"/>
</dbReference>
<sequence>MDIGQISQLLLTCHLCEQLYKKPKILPCFHTFCESCLVSSVPPHSLGITCSECYSHYILPEEGVEALKCSFLIYRLMETYHNLDLNQNEENERLGFMDFMDNSSQLQVGHPVGNNNSQTNGGDDDNDDGNSSNLQMMRCNQHEEEHITCFCDMCETLLCEKCLELRHKHHPSSVVSLEVVAGRSNESLLIRTDKLKDRRGVLEKWLHNIEETITKLDVNRDFAEQNLSKAFKVLEEALYWRKKESLKEITERFTEKAKLLTRQKNELSCYIRNMDSACQFVAQNLSSIAKNSDSGDVTLTDDSFYQLKSNHAYNHVKDYFLHKHMTSRLDSIYAYGRAQPNKTANYEKKLECSGIPDTDSITAGLFFTEKFGLPNGNCYFEWKKSDDFERLLNVIQTCKVGTTKTHHALAEKSKVNGECLQNSESCIVGEETRLFLTTKDFSDVVESSGLVDVTASAEYCDESDHKHRDATSLNTVSRNTEENGNEMLSNQKNLIQEPQRENIRTKPTTICKIKTNINGSYEIIFVPHFPGKYSLSVKIHGQPVIKAPCIVEAISKPPAKENRNQKFKTTKTATRNEARHKKIERRPKSTGRIINPIETDMLSSMGKTGKTKMEFTNPQDVATHENGKVYVTDTNKQCVQMFLVNENKDMTIKFVSRFGQKGRGVGEVCRPTGITTLPSGDLAVSDYDNKVVNLFSPDGKFRSRIGSGKLQGPRGVCVNRNNHLIVIDNKQCKVFLFQLNGRLVTKFGSRGTG</sequence>
<proteinExistence type="inferred from homology"/>
<dbReference type="InterPro" id="IPR014756">
    <property type="entry name" value="Ig_E-set"/>
</dbReference>
<dbReference type="Pfam" id="PF00630">
    <property type="entry name" value="Filamin"/>
    <property type="match status" value="1"/>
</dbReference>
<dbReference type="InterPro" id="IPR000315">
    <property type="entry name" value="Znf_B-box"/>
</dbReference>
<dbReference type="SMART" id="SM00184">
    <property type="entry name" value="RING"/>
    <property type="match status" value="1"/>
</dbReference>
<evidence type="ECO:0000259" key="12">
    <source>
        <dbReference type="PROSITE" id="PS50089"/>
    </source>
</evidence>
<dbReference type="EMBL" id="CAWYQH010000141">
    <property type="protein sequence ID" value="CAK8694599.1"/>
    <property type="molecule type" value="Genomic_DNA"/>
</dbReference>
<dbReference type="PROSITE" id="PS51125">
    <property type="entry name" value="NHL"/>
    <property type="match status" value="3"/>
</dbReference>
<evidence type="ECO:0000256" key="9">
    <source>
        <dbReference type="PROSITE-ProRule" id="PRU00087"/>
    </source>
</evidence>
<dbReference type="InterPro" id="IPR001258">
    <property type="entry name" value="NHL_repeat"/>
</dbReference>
<organism evidence="14 15">
    <name type="scientific">Clavelina lepadiformis</name>
    <name type="common">Light-bulb sea squirt</name>
    <name type="synonym">Ascidia lepadiformis</name>
    <dbReference type="NCBI Taxonomy" id="159417"/>
    <lineage>
        <taxon>Eukaryota</taxon>
        <taxon>Metazoa</taxon>
        <taxon>Chordata</taxon>
        <taxon>Tunicata</taxon>
        <taxon>Ascidiacea</taxon>
        <taxon>Aplousobranchia</taxon>
        <taxon>Clavelinidae</taxon>
        <taxon>Clavelina</taxon>
    </lineage>
</organism>
<feature type="repeat" description="NHL" evidence="10">
    <location>
        <begin position="699"/>
        <end position="740"/>
    </location>
</feature>
<evidence type="ECO:0000256" key="6">
    <source>
        <dbReference type="ARBA" id="ARBA00022771"/>
    </source>
</evidence>
<keyword evidence="15" id="KW-1185">Reference proteome</keyword>
<evidence type="ECO:0000256" key="11">
    <source>
        <dbReference type="SAM" id="MobiDB-lite"/>
    </source>
</evidence>
<keyword evidence="5" id="KW-0677">Repeat</keyword>
<evidence type="ECO:0000259" key="13">
    <source>
        <dbReference type="PROSITE" id="PS50119"/>
    </source>
</evidence>
<evidence type="ECO:0000256" key="3">
    <source>
        <dbReference type="ARBA" id="ARBA00012483"/>
    </source>
</evidence>
<evidence type="ECO:0000256" key="2">
    <source>
        <dbReference type="ARBA" id="ARBA00008518"/>
    </source>
</evidence>
<dbReference type="SUPFAM" id="SSF81296">
    <property type="entry name" value="E set domains"/>
    <property type="match status" value="1"/>
</dbReference>
<gene>
    <name evidence="14" type="ORF">CVLEPA_LOCUS27960</name>
</gene>
<evidence type="ECO:0000256" key="4">
    <source>
        <dbReference type="ARBA" id="ARBA00022723"/>
    </source>
</evidence>
<dbReference type="Pfam" id="PF01436">
    <property type="entry name" value="NHL"/>
    <property type="match status" value="1"/>
</dbReference>
<accession>A0ABP0GS84</accession>
<dbReference type="InterPro" id="IPR011042">
    <property type="entry name" value="6-blade_b-propeller_TolB-like"/>
</dbReference>
<dbReference type="Pfam" id="PF00643">
    <property type="entry name" value="zf-B_box"/>
    <property type="match status" value="1"/>
</dbReference>
<feature type="repeat" description="NHL" evidence="10">
    <location>
        <begin position="655"/>
        <end position="698"/>
    </location>
</feature>
<dbReference type="InterPro" id="IPR017907">
    <property type="entry name" value="Znf_RING_CS"/>
</dbReference>
<dbReference type="PROSITE" id="PS00518">
    <property type="entry name" value="ZF_RING_1"/>
    <property type="match status" value="1"/>
</dbReference>
<dbReference type="PROSITE" id="PS50089">
    <property type="entry name" value="ZF_RING_2"/>
    <property type="match status" value="1"/>
</dbReference>
<dbReference type="Pfam" id="PF00097">
    <property type="entry name" value="zf-C3HC4"/>
    <property type="match status" value="1"/>
</dbReference>
<dbReference type="InterPro" id="IPR001841">
    <property type="entry name" value="Znf_RING"/>
</dbReference>
<dbReference type="EC" id="2.3.2.27" evidence="3"/>
<feature type="domain" description="RING-type" evidence="12">
    <location>
        <begin position="13"/>
        <end position="53"/>
    </location>
</feature>
<dbReference type="SUPFAM" id="SSF57845">
    <property type="entry name" value="B-box zinc-binding domain"/>
    <property type="match status" value="1"/>
</dbReference>
<evidence type="ECO:0000256" key="7">
    <source>
        <dbReference type="ARBA" id="ARBA00022833"/>
    </source>
</evidence>
<comment type="caution">
    <text evidence="14">The sequence shown here is derived from an EMBL/GenBank/DDBJ whole genome shotgun (WGS) entry which is preliminary data.</text>
</comment>
<dbReference type="InterPro" id="IPR047153">
    <property type="entry name" value="TRIM45/56/19-like"/>
</dbReference>
<keyword evidence="7" id="KW-0862">Zinc</keyword>
<evidence type="ECO:0000256" key="8">
    <source>
        <dbReference type="PROSITE-ProRule" id="PRU00024"/>
    </source>
</evidence>
<dbReference type="Proteomes" id="UP001642483">
    <property type="component" value="Unassembled WGS sequence"/>
</dbReference>
<name>A0ABP0GS84_CLALP</name>
<feature type="domain" description="B box-type" evidence="13">
    <location>
        <begin position="134"/>
        <end position="175"/>
    </location>
</feature>
<dbReference type="Gene3D" id="3.30.160.60">
    <property type="entry name" value="Classic Zinc Finger"/>
    <property type="match status" value="1"/>
</dbReference>
<evidence type="ECO:0000256" key="1">
    <source>
        <dbReference type="ARBA" id="ARBA00000900"/>
    </source>
</evidence>
<dbReference type="SUPFAM" id="SSF57850">
    <property type="entry name" value="RING/U-box"/>
    <property type="match status" value="1"/>
</dbReference>
<dbReference type="PROSITE" id="PS50119">
    <property type="entry name" value="ZF_BBOX"/>
    <property type="match status" value="1"/>
</dbReference>
<comment type="similarity">
    <text evidence="2">Belongs to the TRIM/RBCC family.</text>
</comment>
<keyword evidence="4" id="KW-0479">Metal-binding</keyword>
<dbReference type="CDD" id="cd19756">
    <property type="entry name" value="Bbox2"/>
    <property type="match status" value="1"/>
</dbReference>
<feature type="region of interest" description="Disordered" evidence="11">
    <location>
        <begin position="107"/>
        <end position="132"/>
    </location>
</feature>
<dbReference type="Gene3D" id="2.60.40.10">
    <property type="entry name" value="Immunoglobulins"/>
    <property type="match status" value="1"/>
</dbReference>
<evidence type="ECO:0000313" key="15">
    <source>
        <dbReference type="Proteomes" id="UP001642483"/>
    </source>
</evidence>
<dbReference type="Gene3D" id="2.120.10.30">
    <property type="entry name" value="TolB, C-terminal domain"/>
    <property type="match status" value="1"/>
</dbReference>
<dbReference type="InterPro" id="IPR017868">
    <property type="entry name" value="Filamin/ABP280_repeat-like"/>
</dbReference>
<dbReference type="InterPro" id="IPR018957">
    <property type="entry name" value="Znf_C3HC4_RING-type"/>
</dbReference>
<dbReference type="Gene3D" id="3.30.40.10">
    <property type="entry name" value="Zinc/RING finger domain, C3HC4 (zinc finger)"/>
    <property type="match status" value="1"/>
</dbReference>
<dbReference type="PANTHER" id="PTHR25462">
    <property type="entry name" value="BONUS, ISOFORM C-RELATED"/>
    <property type="match status" value="1"/>
</dbReference>
<feature type="repeat" description="Filamin" evidence="9">
    <location>
        <begin position="405"/>
        <end position="553"/>
    </location>
</feature>
<protein>
    <recommendedName>
        <fullName evidence="3">RING-type E3 ubiquitin transferase</fullName>
        <ecNumber evidence="3">2.3.2.27</ecNumber>
    </recommendedName>
</protein>
<reference evidence="14 15" key="1">
    <citation type="submission" date="2024-02" db="EMBL/GenBank/DDBJ databases">
        <authorList>
            <person name="Daric V."/>
            <person name="Darras S."/>
        </authorList>
    </citation>
    <scope>NUCLEOTIDE SEQUENCE [LARGE SCALE GENOMIC DNA]</scope>
</reference>
<evidence type="ECO:0000256" key="5">
    <source>
        <dbReference type="ARBA" id="ARBA00022737"/>
    </source>
</evidence>
<feature type="repeat" description="NHL" evidence="10">
    <location>
        <begin position="602"/>
        <end position="645"/>
    </location>
</feature>
<dbReference type="PROSITE" id="PS50194">
    <property type="entry name" value="FILAMIN_REPEAT"/>
    <property type="match status" value="1"/>
</dbReference>